<dbReference type="InterPro" id="IPR055370">
    <property type="entry name" value="Lsr2_DNA-bd"/>
</dbReference>
<dbReference type="Gene3D" id="3.30.60.230">
    <property type="entry name" value="Lsr2, dimerization domain"/>
    <property type="match status" value="1"/>
</dbReference>
<comment type="caution">
    <text evidence="5">The sequence shown here is derived from an EMBL/GenBank/DDBJ whole genome shotgun (WGS) entry which is preliminary data.</text>
</comment>
<organism evidence="5 6">
    <name type="scientific">Amycolatopsis sulphurea</name>
    <dbReference type="NCBI Taxonomy" id="76022"/>
    <lineage>
        <taxon>Bacteria</taxon>
        <taxon>Bacillati</taxon>
        <taxon>Actinomycetota</taxon>
        <taxon>Actinomycetes</taxon>
        <taxon>Pseudonocardiales</taxon>
        <taxon>Pseudonocardiaceae</taxon>
        <taxon>Amycolatopsis</taxon>
    </lineage>
</organism>
<dbReference type="EMBL" id="PDJK01000002">
    <property type="protein sequence ID" value="PFG48092.1"/>
    <property type="molecule type" value="Genomic_DNA"/>
</dbReference>
<dbReference type="InterPro" id="IPR042261">
    <property type="entry name" value="Lsr2-like_dimerization"/>
</dbReference>
<dbReference type="InterPro" id="IPR036625">
    <property type="entry name" value="E3-bd_dom_sf"/>
</dbReference>
<evidence type="ECO:0000256" key="2">
    <source>
        <dbReference type="SAM" id="MobiDB-lite"/>
    </source>
</evidence>
<feature type="domain" description="Lsr2 DNA-binding" evidence="4">
    <location>
        <begin position="74"/>
        <end position="107"/>
    </location>
</feature>
<dbReference type="Pfam" id="PF11774">
    <property type="entry name" value="Lsr2"/>
    <property type="match status" value="1"/>
</dbReference>
<dbReference type="GO" id="GO:0003677">
    <property type="term" value="F:DNA binding"/>
    <property type="evidence" value="ECO:0007669"/>
    <property type="project" value="UniProtKB-KW"/>
</dbReference>
<evidence type="ECO:0000313" key="5">
    <source>
        <dbReference type="EMBL" id="PFG48092.1"/>
    </source>
</evidence>
<feature type="domain" description="Lsr2 dimerization" evidence="3">
    <location>
        <begin position="1"/>
        <end position="58"/>
    </location>
</feature>
<keyword evidence="6" id="KW-1185">Reference proteome</keyword>
<evidence type="ECO:0000259" key="4">
    <source>
        <dbReference type="Pfam" id="PF23359"/>
    </source>
</evidence>
<feature type="region of interest" description="Disordered" evidence="2">
    <location>
        <begin position="105"/>
        <end position="129"/>
    </location>
</feature>
<dbReference type="Gene3D" id="4.10.320.10">
    <property type="entry name" value="E3-binding domain"/>
    <property type="match status" value="1"/>
</dbReference>
<keyword evidence="1" id="KW-0238">DNA-binding</keyword>
<dbReference type="InterPro" id="IPR024412">
    <property type="entry name" value="Lsr2_dim_dom"/>
</dbReference>
<dbReference type="RefSeq" id="WP_098512173.1">
    <property type="nucleotide sequence ID" value="NZ_JBIAKZ010000002.1"/>
</dbReference>
<feature type="compositionally biased region" description="Basic and acidic residues" evidence="2">
    <location>
        <begin position="105"/>
        <end position="115"/>
    </location>
</feature>
<name>A0A2A9FC11_9PSEU</name>
<dbReference type="Proteomes" id="UP000243542">
    <property type="component" value="Unassembled WGS sequence"/>
</dbReference>
<evidence type="ECO:0000259" key="3">
    <source>
        <dbReference type="Pfam" id="PF11774"/>
    </source>
</evidence>
<dbReference type="Pfam" id="PF23359">
    <property type="entry name" value="Lsr2_DNA-bd"/>
    <property type="match status" value="1"/>
</dbReference>
<protein>
    <submittedName>
        <fullName evidence="5">Lsr2 protein</fullName>
    </submittedName>
</protein>
<proteinExistence type="predicted"/>
<dbReference type="AlphaFoldDB" id="A0A2A9FC11"/>
<feature type="region of interest" description="Disordered" evidence="2">
    <location>
        <begin position="54"/>
        <end position="78"/>
    </location>
</feature>
<sequence length="129" mass="13958">MAQRVAVEVLDDIDGTTGATSVHFGLDGAKYAIDLSEHNARALRDELARFVNAARRTGGRKNRGTGAPVPRRSGETSAARAWAIEQGIAVARIGRVSADLLEQYREAQRAPERPKPTRKRGPRKTAAAK</sequence>
<evidence type="ECO:0000313" key="6">
    <source>
        <dbReference type="Proteomes" id="UP000243542"/>
    </source>
</evidence>
<gene>
    <name evidence="5" type="ORF">ATK36_3166</name>
</gene>
<accession>A0A2A9FC11</accession>
<dbReference type="GO" id="GO:0016746">
    <property type="term" value="F:acyltransferase activity"/>
    <property type="evidence" value="ECO:0007669"/>
    <property type="project" value="InterPro"/>
</dbReference>
<evidence type="ECO:0000256" key="1">
    <source>
        <dbReference type="ARBA" id="ARBA00023125"/>
    </source>
</evidence>
<reference evidence="5 6" key="1">
    <citation type="submission" date="2017-10" db="EMBL/GenBank/DDBJ databases">
        <title>Sequencing the genomes of 1000 actinobacteria strains.</title>
        <authorList>
            <person name="Klenk H.-P."/>
        </authorList>
    </citation>
    <scope>NUCLEOTIDE SEQUENCE [LARGE SCALE GENOMIC DNA]</scope>
    <source>
        <strain evidence="5 6">DSM 46092</strain>
    </source>
</reference>